<dbReference type="GO" id="GO:0016301">
    <property type="term" value="F:kinase activity"/>
    <property type="evidence" value="ECO:0007669"/>
    <property type="project" value="UniProtKB-KW"/>
</dbReference>
<sequence>MTDISAKPSVVCFGEVLWDIFPTYKRIGGAPLNVAFHLHKFNIDSHIITKIGQDELGSKILDRITNDGIPTATVQVDPNHQTGTVFATFDDNNDASYEFLDQGAWDYIDFKQSDYDLVAKSDAFVFGTLASRKEHTRNTLHQLLEAAKYKVYDVNFRPPHYNLDFVTELMKKSDLLKMNKAELKEILEYIGKAYTTEEEAVKYIQDYFKCNEIIVSKGSKGGIYQSNDIFYRFPAVEIVIKDTVGSGDSFLAGFLAEKIKKSNDLEVIKKASSLGAYITSHAGACPPYRLEDFHLFYEENTFHDQDIIQVKL</sequence>
<evidence type="ECO:0000259" key="4">
    <source>
        <dbReference type="Pfam" id="PF00294"/>
    </source>
</evidence>
<dbReference type="Proteomes" id="UP000243588">
    <property type="component" value="Unassembled WGS sequence"/>
</dbReference>
<dbReference type="STRING" id="702745.SAMN05421818_10991"/>
<dbReference type="AlphaFoldDB" id="A0A1G8E695"/>
<feature type="domain" description="Carbohydrate kinase PfkB" evidence="4">
    <location>
        <begin position="25"/>
        <end position="287"/>
    </location>
</feature>
<dbReference type="InterPro" id="IPR011611">
    <property type="entry name" value="PfkB_dom"/>
</dbReference>
<evidence type="ECO:0000256" key="1">
    <source>
        <dbReference type="ARBA" id="ARBA00010688"/>
    </source>
</evidence>
<dbReference type="InterPro" id="IPR002173">
    <property type="entry name" value="Carboh/pur_kinase_PfkB_CS"/>
</dbReference>
<evidence type="ECO:0000256" key="2">
    <source>
        <dbReference type="ARBA" id="ARBA00022679"/>
    </source>
</evidence>
<reference evidence="6" key="1">
    <citation type="submission" date="2016-10" db="EMBL/GenBank/DDBJ databases">
        <authorList>
            <person name="Varghese N."/>
            <person name="Submissions S."/>
        </authorList>
    </citation>
    <scope>NUCLEOTIDE SEQUENCE [LARGE SCALE GENOMIC DNA]</scope>
    <source>
        <strain evidence="6">DSM 23313</strain>
    </source>
</reference>
<dbReference type="EMBL" id="FNDQ01000009">
    <property type="protein sequence ID" value="SDH65466.1"/>
    <property type="molecule type" value="Genomic_DNA"/>
</dbReference>
<protein>
    <submittedName>
        <fullName evidence="5">Fructokinase</fullName>
    </submittedName>
</protein>
<dbReference type="Gene3D" id="3.40.1190.20">
    <property type="match status" value="1"/>
</dbReference>
<evidence type="ECO:0000313" key="6">
    <source>
        <dbReference type="Proteomes" id="UP000243588"/>
    </source>
</evidence>
<dbReference type="RefSeq" id="WP_090407935.1">
    <property type="nucleotide sequence ID" value="NZ_FNDQ01000009.1"/>
</dbReference>
<dbReference type="CDD" id="cd01167">
    <property type="entry name" value="bac_FRK"/>
    <property type="match status" value="1"/>
</dbReference>
<comment type="similarity">
    <text evidence="1">Belongs to the carbohydrate kinase PfkB family.</text>
</comment>
<evidence type="ECO:0000313" key="5">
    <source>
        <dbReference type="EMBL" id="SDH65466.1"/>
    </source>
</evidence>
<keyword evidence="6" id="KW-1185">Reference proteome</keyword>
<dbReference type="InterPro" id="IPR050306">
    <property type="entry name" value="PfkB_Carbo_kinase"/>
</dbReference>
<accession>A0A1G8E695</accession>
<dbReference type="PANTHER" id="PTHR43085:SF57">
    <property type="entry name" value="CARBOHYDRATE KINASE PFKB DOMAIN-CONTAINING PROTEIN"/>
    <property type="match status" value="1"/>
</dbReference>
<dbReference type="SUPFAM" id="SSF53613">
    <property type="entry name" value="Ribokinase-like"/>
    <property type="match status" value="1"/>
</dbReference>
<organism evidence="5 6">
    <name type="scientific">Myroides phaeus</name>
    <dbReference type="NCBI Taxonomy" id="702745"/>
    <lineage>
        <taxon>Bacteria</taxon>
        <taxon>Pseudomonadati</taxon>
        <taxon>Bacteroidota</taxon>
        <taxon>Flavobacteriia</taxon>
        <taxon>Flavobacteriales</taxon>
        <taxon>Flavobacteriaceae</taxon>
        <taxon>Myroides</taxon>
    </lineage>
</organism>
<keyword evidence="3 5" id="KW-0418">Kinase</keyword>
<dbReference type="PROSITE" id="PS00584">
    <property type="entry name" value="PFKB_KINASES_2"/>
    <property type="match status" value="1"/>
</dbReference>
<proteinExistence type="inferred from homology"/>
<name>A0A1G8E695_9FLAO</name>
<keyword evidence="2" id="KW-0808">Transferase</keyword>
<dbReference type="PANTHER" id="PTHR43085">
    <property type="entry name" value="HEXOKINASE FAMILY MEMBER"/>
    <property type="match status" value="1"/>
</dbReference>
<dbReference type="Pfam" id="PF00294">
    <property type="entry name" value="PfkB"/>
    <property type="match status" value="1"/>
</dbReference>
<evidence type="ECO:0000256" key="3">
    <source>
        <dbReference type="ARBA" id="ARBA00022777"/>
    </source>
</evidence>
<gene>
    <name evidence="5" type="ORF">SAMN05421818_10991</name>
</gene>
<dbReference type="InterPro" id="IPR029056">
    <property type="entry name" value="Ribokinase-like"/>
</dbReference>